<comment type="caution">
    <text evidence="4">The sequence shown here is derived from an EMBL/GenBank/DDBJ whole genome shotgun (WGS) entry which is preliminary data.</text>
</comment>
<dbReference type="InterPro" id="IPR018114">
    <property type="entry name" value="TRYPSIN_HIS"/>
</dbReference>
<evidence type="ECO:0000256" key="1">
    <source>
        <dbReference type="ARBA" id="ARBA00023157"/>
    </source>
</evidence>
<sequence>MIPMSIITATLLTLIYISVVVGEQCRTKVRHGRYPWFARLNIRIPGYENSRFCVGSVINNHYILTAAHCIDRANIVYVGLSYDFDNYFTAAKFIPHPLFNGSRNLPHDIVLVKLEKPMVFSKRLKPICLPPSNIDTSGDLNNDCNNWYGRRLLESHMCAGAARKGSCVGYSGGPLFKKVNGKNYVVGIVSM</sequence>
<dbReference type="InterPro" id="IPR009003">
    <property type="entry name" value="Peptidase_S1_PA"/>
</dbReference>
<feature type="chain" id="PRO_5019190689" evidence="2">
    <location>
        <begin position="23"/>
        <end position="191"/>
    </location>
</feature>
<dbReference type="OrthoDB" id="5565075at2759"/>
<dbReference type="InterPro" id="IPR043504">
    <property type="entry name" value="Peptidase_S1_PA_chymotrypsin"/>
</dbReference>
<gene>
    <name evidence="4" type="ORF">B4U80_05691</name>
</gene>
<dbReference type="GO" id="GO:0006508">
    <property type="term" value="P:proteolysis"/>
    <property type="evidence" value="ECO:0007669"/>
    <property type="project" value="UniProtKB-KW"/>
</dbReference>
<feature type="domain" description="Peptidase S1" evidence="3">
    <location>
        <begin position="20"/>
        <end position="191"/>
    </location>
</feature>
<dbReference type="Gene3D" id="2.40.10.10">
    <property type="entry name" value="Trypsin-like serine proteases"/>
    <property type="match status" value="2"/>
</dbReference>
<dbReference type="PROSITE" id="PS00134">
    <property type="entry name" value="TRYPSIN_HIS"/>
    <property type="match status" value="1"/>
</dbReference>
<evidence type="ECO:0000313" key="4">
    <source>
        <dbReference type="EMBL" id="RWS18837.1"/>
    </source>
</evidence>
<keyword evidence="4" id="KW-0645">Protease</keyword>
<keyword evidence="2" id="KW-0732">Signal</keyword>
<keyword evidence="5" id="KW-1185">Reference proteome</keyword>
<organism evidence="4 5">
    <name type="scientific">Leptotrombidium deliense</name>
    <dbReference type="NCBI Taxonomy" id="299467"/>
    <lineage>
        <taxon>Eukaryota</taxon>
        <taxon>Metazoa</taxon>
        <taxon>Ecdysozoa</taxon>
        <taxon>Arthropoda</taxon>
        <taxon>Chelicerata</taxon>
        <taxon>Arachnida</taxon>
        <taxon>Acari</taxon>
        <taxon>Acariformes</taxon>
        <taxon>Trombidiformes</taxon>
        <taxon>Prostigmata</taxon>
        <taxon>Anystina</taxon>
        <taxon>Parasitengona</taxon>
        <taxon>Trombiculoidea</taxon>
        <taxon>Trombiculidae</taxon>
        <taxon>Leptotrombidium</taxon>
    </lineage>
</organism>
<dbReference type="PROSITE" id="PS50240">
    <property type="entry name" value="TRYPSIN_DOM"/>
    <property type="match status" value="1"/>
</dbReference>
<dbReference type="Pfam" id="PF00089">
    <property type="entry name" value="Trypsin"/>
    <property type="match status" value="2"/>
</dbReference>
<keyword evidence="1" id="KW-1015">Disulfide bond</keyword>
<dbReference type="AlphaFoldDB" id="A0A443RU25"/>
<dbReference type="Proteomes" id="UP000288716">
    <property type="component" value="Unassembled WGS sequence"/>
</dbReference>
<dbReference type="PANTHER" id="PTHR24253">
    <property type="entry name" value="TRANSMEMBRANE PROTEASE SERINE"/>
    <property type="match status" value="1"/>
</dbReference>
<dbReference type="PRINTS" id="PR00722">
    <property type="entry name" value="CHYMOTRYPSIN"/>
</dbReference>
<dbReference type="PANTHER" id="PTHR24253:SF153">
    <property type="entry name" value="SERINE PROTEASE HEPSIN"/>
    <property type="match status" value="1"/>
</dbReference>
<dbReference type="EMBL" id="NCKV01033481">
    <property type="protein sequence ID" value="RWS18837.1"/>
    <property type="molecule type" value="Genomic_DNA"/>
</dbReference>
<keyword evidence="4" id="KW-0378">Hydrolase</keyword>
<evidence type="ECO:0000256" key="2">
    <source>
        <dbReference type="SAM" id="SignalP"/>
    </source>
</evidence>
<name>A0A443RU25_9ACAR</name>
<accession>A0A443RU25</accession>
<evidence type="ECO:0000313" key="5">
    <source>
        <dbReference type="Proteomes" id="UP000288716"/>
    </source>
</evidence>
<proteinExistence type="predicted"/>
<evidence type="ECO:0000259" key="3">
    <source>
        <dbReference type="PROSITE" id="PS50240"/>
    </source>
</evidence>
<dbReference type="GO" id="GO:0004252">
    <property type="term" value="F:serine-type endopeptidase activity"/>
    <property type="evidence" value="ECO:0007669"/>
    <property type="project" value="InterPro"/>
</dbReference>
<dbReference type="STRING" id="299467.A0A443RU25"/>
<dbReference type="SMART" id="SM00020">
    <property type="entry name" value="Tryp_SPc"/>
    <property type="match status" value="1"/>
</dbReference>
<dbReference type="VEuPathDB" id="VectorBase:LDEU013203"/>
<reference evidence="4 5" key="1">
    <citation type="journal article" date="2018" name="Gigascience">
        <title>Genomes of trombidid mites reveal novel predicted allergens and laterally-transferred genes associated with secondary metabolism.</title>
        <authorList>
            <person name="Dong X."/>
            <person name="Chaisiri K."/>
            <person name="Xia D."/>
            <person name="Armstrong S.D."/>
            <person name="Fang Y."/>
            <person name="Donnelly M.J."/>
            <person name="Kadowaki T."/>
            <person name="McGarry J.W."/>
            <person name="Darby A.C."/>
            <person name="Makepeace B.L."/>
        </authorList>
    </citation>
    <scope>NUCLEOTIDE SEQUENCE [LARGE SCALE GENOMIC DNA]</scope>
    <source>
        <strain evidence="4">UoL-UT</strain>
    </source>
</reference>
<dbReference type="InterPro" id="IPR001254">
    <property type="entry name" value="Trypsin_dom"/>
</dbReference>
<dbReference type="SUPFAM" id="SSF50494">
    <property type="entry name" value="Trypsin-like serine proteases"/>
    <property type="match status" value="1"/>
</dbReference>
<protein>
    <submittedName>
        <fullName evidence="4">Chymotrypsin-like protease CTRL-1</fullName>
    </submittedName>
</protein>
<feature type="signal peptide" evidence="2">
    <location>
        <begin position="1"/>
        <end position="22"/>
    </location>
</feature>
<dbReference type="CDD" id="cd00190">
    <property type="entry name" value="Tryp_SPc"/>
    <property type="match status" value="1"/>
</dbReference>
<feature type="non-terminal residue" evidence="4">
    <location>
        <position position="191"/>
    </location>
</feature>
<dbReference type="InterPro" id="IPR001314">
    <property type="entry name" value="Peptidase_S1A"/>
</dbReference>